<accession>A0A0J1CX37</accession>
<dbReference type="PATRIC" id="fig|908627.4.peg.3702"/>
<dbReference type="InterPro" id="IPR005094">
    <property type="entry name" value="Endonuclease_MobA/VirD2"/>
</dbReference>
<gene>
    <name evidence="2" type="ORF">EOS_16545</name>
</gene>
<dbReference type="OrthoDB" id="279005at2"/>
<evidence type="ECO:0000313" key="3">
    <source>
        <dbReference type="Proteomes" id="UP000035963"/>
    </source>
</evidence>
<dbReference type="RefSeq" id="WP_047847751.1">
    <property type="nucleotide sequence ID" value="NZ_AEJF01000106.1"/>
</dbReference>
<dbReference type="EMBL" id="AEJF01000106">
    <property type="protein sequence ID" value="KLU25097.1"/>
    <property type="molecule type" value="Genomic_DNA"/>
</dbReference>
<dbReference type="Pfam" id="PF03432">
    <property type="entry name" value="Relaxase"/>
    <property type="match status" value="1"/>
</dbReference>
<name>A0A0J1CX37_9BURK</name>
<organism evidence="2 3">
    <name type="scientific">Caballeronia mineralivorans PML1(12)</name>
    <dbReference type="NCBI Taxonomy" id="908627"/>
    <lineage>
        <taxon>Bacteria</taxon>
        <taxon>Pseudomonadati</taxon>
        <taxon>Pseudomonadota</taxon>
        <taxon>Betaproteobacteria</taxon>
        <taxon>Burkholderiales</taxon>
        <taxon>Burkholderiaceae</taxon>
        <taxon>Caballeronia</taxon>
    </lineage>
</organism>
<protein>
    <recommendedName>
        <fullName evidence="1">MobA/VirD2-like nuclease domain-containing protein</fullName>
    </recommendedName>
</protein>
<comment type="caution">
    <text evidence="2">The sequence shown here is derived from an EMBL/GenBank/DDBJ whole genome shotgun (WGS) entry which is preliminary data.</text>
</comment>
<evidence type="ECO:0000313" key="2">
    <source>
        <dbReference type="EMBL" id="KLU25097.1"/>
    </source>
</evidence>
<feature type="domain" description="MobA/VirD2-like nuclease" evidence="1">
    <location>
        <begin position="41"/>
        <end position="96"/>
    </location>
</feature>
<keyword evidence="3" id="KW-1185">Reference proteome</keyword>
<evidence type="ECO:0000259" key="1">
    <source>
        <dbReference type="Pfam" id="PF03432"/>
    </source>
</evidence>
<dbReference type="Proteomes" id="UP000035963">
    <property type="component" value="Unassembled WGS sequence"/>
</dbReference>
<dbReference type="AlphaFoldDB" id="A0A0J1CX37"/>
<reference evidence="2 3" key="1">
    <citation type="journal article" date="2015" name="Genome Announc.">
        <title>Draft Genome Sequence of Burkholderia sp. Strain PML1(12), an Ectomycorrhizosphere-Inhabiting Bacterium with Effective Mineral-Weathering Ability.</title>
        <authorList>
            <person name="Uroz S."/>
            <person name="Oger P."/>
        </authorList>
    </citation>
    <scope>NUCLEOTIDE SEQUENCE [LARGE SCALE GENOMIC DNA]</scope>
    <source>
        <strain evidence="3">PML1(12)</strain>
    </source>
</reference>
<sequence length="101" mass="11044">MLAKVTDRRGDGRTSFRSLLAYITRTTGGIPDRDPGVDTENFQTSCLSLATAAAEMRAVAKRNARVRDPVYHVILSWQQGEEPTNTQMYDAGEAALAVVSQ</sequence>
<proteinExistence type="predicted"/>